<dbReference type="EMBL" id="QJVJ01000007">
    <property type="protein sequence ID" value="PYI53407.1"/>
    <property type="molecule type" value="Genomic_DNA"/>
</dbReference>
<evidence type="ECO:0000313" key="3">
    <source>
        <dbReference type="Proteomes" id="UP000247476"/>
    </source>
</evidence>
<dbReference type="PANTHER" id="PTHR21310">
    <property type="entry name" value="AMINOGLYCOSIDE PHOSPHOTRANSFERASE-RELATED-RELATED"/>
    <property type="match status" value="1"/>
</dbReference>
<organism evidence="2 3">
    <name type="scientific">Paenibacillus flagellatus</name>
    <dbReference type="NCBI Taxonomy" id="2211139"/>
    <lineage>
        <taxon>Bacteria</taxon>
        <taxon>Bacillati</taxon>
        <taxon>Bacillota</taxon>
        <taxon>Bacilli</taxon>
        <taxon>Bacillales</taxon>
        <taxon>Paenibacillaceae</taxon>
        <taxon>Paenibacillus</taxon>
    </lineage>
</organism>
<evidence type="ECO:0000259" key="1">
    <source>
        <dbReference type="Pfam" id="PF01636"/>
    </source>
</evidence>
<name>A0A2V5KQ70_9BACL</name>
<dbReference type="SUPFAM" id="SSF56112">
    <property type="entry name" value="Protein kinase-like (PK-like)"/>
    <property type="match status" value="1"/>
</dbReference>
<sequence>MRKELHLVKAAIADQFPDLRIQTLESLGEGFRNEAALVNGEWVFRFPKSQQGADELLKEIRLLPLLADRLQVGIPQFQYVGRQSDGRPFVGYRKVPGEIVGEDGMSSLTDKGKDGLARRLADFMDALSAFPVETAIQAGVPVRNLQDEIVRLMESAKKEVFPLLQEPLQTYLSLRFQTYLQNPEYGSYTPALIHGDLSPDHYLMDPAMTELTGVIDFGDAAIGDPDCDYVYLLEDCGETFTRQVMAYRGQVDPDARIEKVSFLVTFDQVGYLLEGIRSGEKGWVSEGLDILEEDARMNRA</sequence>
<gene>
    <name evidence="2" type="ORF">DLM86_16650</name>
</gene>
<dbReference type="InterPro" id="IPR002575">
    <property type="entry name" value="Aminoglycoside_PTrfase"/>
</dbReference>
<dbReference type="AlphaFoldDB" id="A0A2V5KQ70"/>
<dbReference type="RefSeq" id="WP_110841179.1">
    <property type="nucleotide sequence ID" value="NZ_QJVJ01000007.1"/>
</dbReference>
<reference evidence="2 3" key="1">
    <citation type="submission" date="2018-05" db="EMBL/GenBank/DDBJ databases">
        <title>Paenibacillus flagellatus sp. nov., isolated from selenium mineral soil.</title>
        <authorList>
            <person name="Dai X."/>
        </authorList>
    </citation>
    <scope>NUCLEOTIDE SEQUENCE [LARGE SCALE GENOMIC DNA]</scope>
    <source>
        <strain evidence="2 3">DXL2</strain>
    </source>
</reference>
<dbReference type="Gene3D" id="3.30.200.20">
    <property type="entry name" value="Phosphorylase Kinase, domain 1"/>
    <property type="match status" value="1"/>
</dbReference>
<keyword evidence="3" id="KW-1185">Reference proteome</keyword>
<accession>A0A2V5KQ70</accession>
<protein>
    <submittedName>
        <fullName evidence="2">Aminoglycoside O-phosphotransferase APH(2'')-IIIa</fullName>
    </submittedName>
</protein>
<dbReference type="Proteomes" id="UP000247476">
    <property type="component" value="Unassembled WGS sequence"/>
</dbReference>
<dbReference type="OrthoDB" id="60975at2"/>
<evidence type="ECO:0000313" key="2">
    <source>
        <dbReference type="EMBL" id="PYI53407.1"/>
    </source>
</evidence>
<dbReference type="GO" id="GO:0016740">
    <property type="term" value="F:transferase activity"/>
    <property type="evidence" value="ECO:0007669"/>
    <property type="project" value="UniProtKB-KW"/>
</dbReference>
<dbReference type="Gene3D" id="3.90.1200.10">
    <property type="match status" value="1"/>
</dbReference>
<feature type="domain" description="Aminoglycoside phosphotransferase" evidence="1">
    <location>
        <begin position="24"/>
        <end position="244"/>
    </location>
</feature>
<dbReference type="InterPro" id="IPR051678">
    <property type="entry name" value="AGP_Transferase"/>
</dbReference>
<comment type="caution">
    <text evidence="2">The sequence shown here is derived from an EMBL/GenBank/DDBJ whole genome shotgun (WGS) entry which is preliminary data.</text>
</comment>
<keyword evidence="2" id="KW-0808">Transferase</keyword>
<proteinExistence type="predicted"/>
<dbReference type="PANTHER" id="PTHR21310:SF42">
    <property type="entry name" value="BIFUNCTIONAL AAC_APH"/>
    <property type="match status" value="1"/>
</dbReference>
<dbReference type="InterPro" id="IPR011009">
    <property type="entry name" value="Kinase-like_dom_sf"/>
</dbReference>
<dbReference type="Pfam" id="PF01636">
    <property type="entry name" value="APH"/>
    <property type="match status" value="1"/>
</dbReference>